<feature type="transmembrane region" description="Helical" evidence="1">
    <location>
        <begin position="5"/>
        <end position="22"/>
    </location>
</feature>
<gene>
    <name evidence="4" type="ORF">HNQ41_001077</name>
</gene>
<keyword evidence="5" id="KW-1185">Reference proteome</keyword>
<accession>A0A840QNG3</accession>
<dbReference type="Pfam" id="PF20769">
    <property type="entry name" value="YPEB_N"/>
    <property type="match status" value="1"/>
</dbReference>
<dbReference type="Proteomes" id="UP000551878">
    <property type="component" value="Unassembled WGS sequence"/>
</dbReference>
<protein>
    <submittedName>
        <fullName evidence="4">Spore germination protein</fullName>
    </submittedName>
</protein>
<comment type="caution">
    <text evidence="4">The sequence shown here is derived from an EMBL/GenBank/DDBJ whole genome shotgun (WGS) entry which is preliminary data.</text>
</comment>
<evidence type="ECO:0000313" key="5">
    <source>
        <dbReference type="Proteomes" id="UP000551878"/>
    </source>
</evidence>
<proteinExistence type="predicted"/>
<keyword evidence="1" id="KW-1133">Transmembrane helix</keyword>
<dbReference type="EMBL" id="JACHHB010000004">
    <property type="protein sequence ID" value="MBB5172914.1"/>
    <property type="molecule type" value="Genomic_DNA"/>
</dbReference>
<dbReference type="InterPro" id="IPR014239">
    <property type="entry name" value="YpeB_PepSY1-2"/>
</dbReference>
<keyword evidence="1" id="KW-0812">Transmembrane</keyword>
<evidence type="ECO:0000313" key="4">
    <source>
        <dbReference type="EMBL" id="MBB5172914.1"/>
    </source>
</evidence>
<feature type="domain" description="Sporulation protein YpeB N-terminal" evidence="3">
    <location>
        <begin position="27"/>
        <end position="162"/>
    </location>
</feature>
<dbReference type="NCBIfam" id="TIGR02889">
    <property type="entry name" value="spore_YpeB"/>
    <property type="match status" value="1"/>
</dbReference>
<evidence type="ECO:0000256" key="1">
    <source>
        <dbReference type="SAM" id="Phobius"/>
    </source>
</evidence>
<dbReference type="InterPro" id="IPR048402">
    <property type="entry name" value="YpeB_N"/>
</dbReference>
<organism evidence="4 5">
    <name type="scientific">Texcoconibacillus texcoconensis</name>
    <dbReference type="NCBI Taxonomy" id="1095777"/>
    <lineage>
        <taxon>Bacteria</taxon>
        <taxon>Bacillati</taxon>
        <taxon>Bacillota</taxon>
        <taxon>Bacilli</taxon>
        <taxon>Bacillales</taxon>
        <taxon>Bacillaceae</taxon>
        <taxon>Texcoconibacillus</taxon>
    </lineage>
</organism>
<feature type="domain" description="Sporulation protein YpeB PepSY1 and PepSY2" evidence="2">
    <location>
        <begin position="180"/>
        <end position="371"/>
    </location>
</feature>
<evidence type="ECO:0000259" key="2">
    <source>
        <dbReference type="Pfam" id="PF14620"/>
    </source>
</evidence>
<keyword evidence="1" id="KW-0472">Membrane</keyword>
<dbReference type="Pfam" id="PF14620">
    <property type="entry name" value="YPEB_PepSY1-2"/>
    <property type="match status" value="1"/>
</dbReference>
<name>A0A840QNG3_9BACI</name>
<sequence>MFRNITIVVLVIALIGTGYWGFTEQQQKQAAEIQNENNYQRAFHDLTYHVDQLNDEIGSTLAMNSTKQLSPSLAEVWRVSSQAHDEVGQLPLGLVPFNDTEKFLNDIGDFAYQNAVRDFDKEPLTDEEYETLENLYKQSEEIQEDMRHVQAHVLKGHQRWTDVERDLVNHDEPMDNTVINGFAAIDEKADSFSKTDFASGDIDILPNDEKVAEKLEGDPLSEQEAKEKVKEFLDISGEVDIVIEPTGDGLPYPAYSMTVEDPEREGPIYLDMTKQEGHPIWMLHEREIEEEHVSLNEATNNAQEFLQRNGYGNLVLDDSKQYGNVATLKFVDTQEDIRIYPDSIVLEVALDDGEVIGYESIAYLANHEDRDDLDVEISEDEAKDALNPNLDVMEHHLALLQNDVQEEVVCHEFYGTINDDTFRIFINAKNGDEERVEKLDQAEPVYEELT</sequence>
<dbReference type="GO" id="GO:0009847">
    <property type="term" value="P:spore germination"/>
    <property type="evidence" value="ECO:0007669"/>
    <property type="project" value="InterPro"/>
</dbReference>
<evidence type="ECO:0000259" key="3">
    <source>
        <dbReference type="Pfam" id="PF20769"/>
    </source>
</evidence>
<reference evidence="4 5" key="1">
    <citation type="submission" date="2020-08" db="EMBL/GenBank/DDBJ databases">
        <title>Genomic Encyclopedia of Type Strains, Phase IV (KMG-IV): sequencing the most valuable type-strain genomes for metagenomic binning, comparative biology and taxonomic classification.</title>
        <authorList>
            <person name="Goeker M."/>
        </authorList>
    </citation>
    <scope>NUCLEOTIDE SEQUENCE [LARGE SCALE GENOMIC DNA]</scope>
    <source>
        <strain evidence="4 5">DSM 24696</strain>
    </source>
</reference>
<dbReference type="AlphaFoldDB" id="A0A840QNG3"/>
<dbReference type="RefSeq" id="WP_184663376.1">
    <property type="nucleotide sequence ID" value="NZ_JACHHB010000004.1"/>
</dbReference>